<keyword evidence="3" id="KW-1185">Reference proteome</keyword>
<name>A0A4Y2WKC7_ARAVE</name>
<accession>A0A4Y2WKC7</accession>
<reference evidence="2 3" key="1">
    <citation type="journal article" date="2019" name="Sci. Rep.">
        <title>Orb-weaving spider Araneus ventricosus genome elucidates the spidroin gene catalogue.</title>
        <authorList>
            <person name="Kono N."/>
            <person name="Nakamura H."/>
            <person name="Ohtoshi R."/>
            <person name="Moran D.A.P."/>
            <person name="Shinohara A."/>
            <person name="Yoshida Y."/>
            <person name="Fujiwara M."/>
            <person name="Mori M."/>
            <person name="Tomita M."/>
            <person name="Arakawa K."/>
        </authorList>
    </citation>
    <scope>NUCLEOTIDE SEQUENCE [LARGE SCALE GENOMIC DNA]</scope>
</reference>
<dbReference type="AlphaFoldDB" id="A0A4Y2WKC7"/>
<protein>
    <submittedName>
        <fullName evidence="2">Uncharacterized protein</fullName>
    </submittedName>
</protein>
<organism evidence="2 3">
    <name type="scientific">Araneus ventricosus</name>
    <name type="common">Orbweaver spider</name>
    <name type="synonym">Epeira ventricosa</name>
    <dbReference type="NCBI Taxonomy" id="182803"/>
    <lineage>
        <taxon>Eukaryota</taxon>
        <taxon>Metazoa</taxon>
        <taxon>Ecdysozoa</taxon>
        <taxon>Arthropoda</taxon>
        <taxon>Chelicerata</taxon>
        <taxon>Arachnida</taxon>
        <taxon>Araneae</taxon>
        <taxon>Araneomorphae</taxon>
        <taxon>Entelegynae</taxon>
        <taxon>Araneoidea</taxon>
        <taxon>Araneidae</taxon>
        <taxon>Araneus</taxon>
    </lineage>
</organism>
<evidence type="ECO:0000256" key="1">
    <source>
        <dbReference type="SAM" id="MobiDB-lite"/>
    </source>
</evidence>
<feature type="region of interest" description="Disordered" evidence="1">
    <location>
        <begin position="141"/>
        <end position="178"/>
    </location>
</feature>
<dbReference type="Proteomes" id="UP000499080">
    <property type="component" value="Unassembled WGS sequence"/>
</dbReference>
<proteinExistence type="predicted"/>
<sequence>MMSCQQLHNSLRLFVSFPTINGPLQPRDKRWRSGGDSGVDATFVSRSELSAIFNIQPTLEVSTALGSRSILAVSACRVFPSLLQVERDQTTFIRRTEGGRGEITSFDKERGEWTKKSDHIRLTNNSARSCHVCGHSAVLSRPLGQDPPGHLHPGRGRLGGVDPALDHPQAPPEPQAAPGALDQLALGRVPALPGDGFRERFCQAQ</sequence>
<comment type="caution">
    <text evidence="2">The sequence shown here is derived from an EMBL/GenBank/DDBJ whole genome shotgun (WGS) entry which is preliminary data.</text>
</comment>
<evidence type="ECO:0000313" key="2">
    <source>
        <dbReference type="EMBL" id="GBO37044.1"/>
    </source>
</evidence>
<evidence type="ECO:0000313" key="3">
    <source>
        <dbReference type="Proteomes" id="UP000499080"/>
    </source>
</evidence>
<gene>
    <name evidence="2" type="ORF">AVEN_147197_1</name>
</gene>
<dbReference type="EMBL" id="BGPR01061377">
    <property type="protein sequence ID" value="GBO37044.1"/>
    <property type="molecule type" value="Genomic_DNA"/>
</dbReference>